<comment type="caution">
    <text evidence="1">The sequence shown here is derived from an EMBL/GenBank/DDBJ whole genome shotgun (WGS) entry which is preliminary data.</text>
</comment>
<keyword evidence="2" id="KW-1185">Reference proteome</keyword>
<reference evidence="1 2" key="1">
    <citation type="submission" date="2021-04" db="EMBL/GenBank/DDBJ databases">
        <authorList>
            <person name="De Guttry C."/>
            <person name="Zahm M."/>
            <person name="Klopp C."/>
            <person name="Cabau C."/>
            <person name="Louis A."/>
            <person name="Berthelot C."/>
            <person name="Parey E."/>
            <person name="Roest Crollius H."/>
            <person name="Montfort J."/>
            <person name="Robinson-Rechavi M."/>
            <person name="Bucao C."/>
            <person name="Bouchez O."/>
            <person name="Gislard M."/>
            <person name="Lluch J."/>
            <person name="Milhes M."/>
            <person name="Lampietro C."/>
            <person name="Lopez Roques C."/>
            <person name="Donnadieu C."/>
            <person name="Braasch I."/>
            <person name="Desvignes T."/>
            <person name="Postlethwait J."/>
            <person name="Bobe J."/>
            <person name="Wedekind C."/>
            <person name="Guiguen Y."/>
        </authorList>
    </citation>
    <scope>NUCLEOTIDE SEQUENCE [LARGE SCALE GENOMIC DNA]</scope>
    <source>
        <strain evidence="1">Cs_M1</strain>
        <tissue evidence="1">Blood</tissue>
    </source>
</reference>
<dbReference type="InterPro" id="IPR042566">
    <property type="entry name" value="L1_C"/>
</dbReference>
<dbReference type="AlphaFoldDB" id="A0AAN8KZ28"/>
<evidence type="ECO:0000313" key="2">
    <source>
        <dbReference type="Proteomes" id="UP001356427"/>
    </source>
</evidence>
<gene>
    <name evidence="1" type="ORF">J4Q44_G00345270</name>
</gene>
<proteinExistence type="predicted"/>
<accession>A0AAN8KZ28</accession>
<dbReference type="Gene3D" id="3.30.250.20">
    <property type="entry name" value="L1 transposable element, C-terminal domain"/>
    <property type="match status" value="1"/>
</dbReference>
<sequence>MESGALTFAEKRISIYPDLSAELPKQRVTYNEVVEDCYDIMEECGFRFVRRGPIFVKGKGELLSFFMKGEDKPTL</sequence>
<dbReference type="EMBL" id="JAGTTL010000034">
    <property type="protein sequence ID" value="KAK6295301.1"/>
    <property type="molecule type" value="Genomic_DNA"/>
</dbReference>
<name>A0AAN8KZ28_9TELE</name>
<protein>
    <submittedName>
        <fullName evidence="1">Uncharacterized protein</fullName>
    </submittedName>
</protein>
<dbReference type="Proteomes" id="UP001356427">
    <property type="component" value="Unassembled WGS sequence"/>
</dbReference>
<organism evidence="1 2">
    <name type="scientific">Coregonus suidteri</name>
    <dbReference type="NCBI Taxonomy" id="861788"/>
    <lineage>
        <taxon>Eukaryota</taxon>
        <taxon>Metazoa</taxon>
        <taxon>Chordata</taxon>
        <taxon>Craniata</taxon>
        <taxon>Vertebrata</taxon>
        <taxon>Euteleostomi</taxon>
        <taxon>Actinopterygii</taxon>
        <taxon>Neopterygii</taxon>
        <taxon>Teleostei</taxon>
        <taxon>Protacanthopterygii</taxon>
        <taxon>Salmoniformes</taxon>
        <taxon>Salmonidae</taxon>
        <taxon>Coregoninae</taxon>
        <taxon>Coregonus</taxon>
    </lineage>
</organism>
<evidence type="ECO:0000313" key="1">
    <source>
        <dbReference type="EMBL" id="KAK6295301.1"/>
    </source>
</evidence>